<dbReference type="GO" id="GO:0003691">
    <property type="term" value="F:double-stranded telomeric DNA binding"/>
    <property type="evidence" value="ECO:0007669"/>
    <property type="project" value="TreeGrafter"/>
</dbReference>
<dbReference type="GO" id="GO:0000794">
    <property type="term" value="C:condensed nuclear chromosome"/>
    <property type="evidence" value="ECO:0007669"/>
    <property type="project" value="TreeGrafter"/>
</dbReference>
<dbReference type="GO" id="GO:0007004">
    <property type="term" value="P:telomere maintenance via telomerase"/>
    <property type="evidence" value="ECO:0007669"/>
    <property type="project" value="TreeGrafter"/>
</dbReference>
<feature type="coiled-coil region" evidence="1">
    <location>
        <begin position="25"/>
        <end position="76"/>
    </location>
</feature>
<name>A0A392N2X3_9FABA</name>
<feature type="non-terminal residue" evidence="2">
    <location>
        <position position="1"/>
    </location>
</feature>
<dbReference type="Proteomes" id="UP000265520">
    <property type="component" value="Unassembled WGS sequence"/>
</dbReference>
<dbReference type="Gene3D" id="1.10.287.1490">
    <property type="match status" value="1"/>
</dbReference>
<accession>A0A392N2X3</accession>
<sequence length="139" mass="15811">VLGILAQVKTEKDLVDIVAQHVENADRVFQEIQTLQSDVEDLESRLDCGGPGVRTLEEIQSELTTLQGTKDNLHTEMTSMMEKDIDMQKNITKLTARLTHARNDKNNAAIKLRDVKRLEEDLEHLTEEMTQVDLDEKVV</sequence>
<dbReference type="GO" id="GO:0030870">
    <property type="term" value="C:Mre11 complex"/>
    <property type="evidence" value="ECO:0007669"/>
    <property type="project" value="TreeGrafter"/>
</dbReference>
<feature type="coiled-coil region" evidence="1">
    <location>
        <begin position="108"/>
        <end position="135"/>
    </location>
</feature>
<dbReference type="PANTHER" id="PTHR18867">
    <property type="entry name" value="RAD50"/>
    <property type="match status" value="1"/>
</dbReference>
<dbReference type="GO" id="GO:0043047">
    <property type="term" value="F:single-stranded telomeric DNA binding"/>
    <property type="evidence" value="ECO:0007669"/>
    <property type="project" value="TreeGrafter"/>
</dbReference>
<dbReference type="GO" id="GO:0051880">
    <property type="term" value="F:G-quadruplex DNA binding"/>
    <property type="evidence" value="ECO:0007669"/>
    <property type="project" value="TreeGrafter"/>
</dbReference>
<keyword evidence="1" id="KW-0175">Coiled coil</keyword>
<dbReference type="GO" id="GO:0070192">
    <property type="term" value="P:chromosome organization involved in meiotic cell cycle"/>
    <property type="evidence" value="ECO:0007669"/>
    <property type="project" value="TreeGrafter"/>
</dbReference>
<organism evidence="2 3">
    <name type="scientific">Trifolium medium</name>
    <dbReference type="NCBI Taxonomy" id="97028"/>
    <lineage>
        <taxon>Eukaryota</taxon>
        <taxon>Viridiplantae</taxon>
        <taxon>Streptophyta</taxon>
        <taxon>Embryophyta</taxon>
        <taxon>Tracheophyta</taxon>
        <taxon>Spermatophyta</taxon>
        <taxon>Magnoliopsida</taxon>
        <taxon>eudicotyledons</taxon>
        <taxon>Gunneridae</taxon>
        <taxon>Pentapetalae</taxon>
        <taxon>rosids</taxon>
        <taxon>fabids</taxon>
        <taxon>Fabales</taxon>
        <taxon>Fabaceae</taxon>
        <taxon>Papilionoideae</taxon>
        <taxon>50 kb inversion clade</taxon>
        <taxon>NPAAA clade</taxon>
        <taxon>Hologalegina</taxon>
        <taxon>IRL clade</taxon>
        <taxon>Trifolieae</taxon>
        <taxon>Trifolium</taxon>
    </lineage>
</organism>
<evidence type="ECO:0000313" key="3">
    <source>
        <dbReference type="Proteomes" id="UP000265520"/>
    </source>
</evidence>
<evidence type="ECO:0000313" key="2">
    <source>
        <dbReference type="EMBL" id="MCH93933.1"/>
    </source>
</evidence>
<evidence type="ECO:0000256" key="1">
    <source>
        <dbReference type="SAM" id="Coils"/>
    </source>
</evidence>
<protein>
    <submittedName>
        <fullName evidence="2">DNA repair protein RAD50</fullName>
    </submittedName>
</protein>
<reference evidence="2 3" key="1">
    <citation type="journal article" date="2018" name="Front. Plant Sci.">
        <title>Red Clover (Trifolium pratense) and Zigzag Clover (T. medium) - A Picture of Genomic Similarities and Differences.</title>
        <authorList>
            <person name="Dluhosova J."/>
            <person name="Istvanek J."/>
            <person name="Nedelnik J."/>
            <person name="Repkova J."/>
        </authorList>
    </citation>
    <scope>NUCLEOTIDE SEQUENCE [LARGE SCALE GENOMIC DNA]</scope>
    <source>
        <strain evidence="3">cv. 10/8</strain>
        <tissue evidence="2">Leaf</tissue>
    </source>
</reference>
<dbReference type="GO" id="GO:0006302">
    <property type="term" value="P:double-strand break repair"/>
    <property type="evidence" value="ECO:0007669"/>
    <property type="project" value="TreeGrafter"/>
</dbReference>
<dbReference type="EMBL" id="LXQA010026102">
    <property type="protein sequence ID" value="MCH93933.1"/>
    <property type="molecule type" value="Genomic_DNA"/>
</dbReference>
<dbReference type="AlphaFoldDB" id="A0A392N2X3"/>
<proteinExistence type="predicted"/>
<dbReference type="PANTHER" id="PTHR18867:SF12">
    <property type="entry name" value="DNA REPAIR PROTEIN RAD50"/>
    <property type="match status" value="1"/>
</dbReference>
<keyword evidence="3" id="KW-1185">Reference proteome</keyword>
<dbReference type="GO" id="GO:0000722">
    <property type="term" value="P:telomere maintenance via recombination"/>
    <property type="evidence" value="ECO:0007669"/>
    <property type="project" value="TreeGrafter"/>
</dbReference>
<comment type="caution">
    <text evidence="2">The sequence shown here is derived from an EMBL/GenBank/DDBJ whole genome shotgun (WGS) entry which is preliminary data.</text>
</comment>